<feature type="binding site" evidence="11">
    <location>
        <position position="96"/>
    </location>
    <ligand>
        <name>FMN</name>
        <dbReference type="ChEBI" id="CHEBI:58210"/>
    </ligand>
</feature>
<evidence type="ECO:0000313" key="14">
    <source>
        <dbReference type="Proteomes" id="UP001589836"/>
    </source>
</evidence>
<keyword evidence="14" id="KW-1185">Reference proteome</keyword>
<organism evidence="13 14">
    <name type="scientific">Pontibacillus salicampi</name>
    <dbReference type="NCBI Taxonomy" id="1449801"/>
    <lineage>
        <taxon>Bacteria</taxon>
        <taxon>Bacillati</taxon>
        <taxon>Bacillota</taxon>
        <taxon>Bacilli</taxon>
        <taxon>Bacillales</taxon>
        <taxon>Bacillaceae</taxon>
        <taxon>Pontibacillus</taxon>
    </lineage>
</organism>
<keyword evidence="9 11" id="KW-0413">Isomerase</keyword>
<keyword evidence="6 11" id="KW-0460">Magnesium</keyword>
<feature type="binding site" evidence="11">
    <location>
        <begin position="9"/>
        <end position="10"/>
    </location>
    <ligand>
        <name>substrate</name>
    </ligand>
</feature>
<keyword evidence="3 11" id="KW-0285">Flavoprotein</keyword>
<comment type="function">
    <text evidence="11">Involved in the biosynthesis of isoprenoids. Catalyzes the 1,3-allylic rearrangement of the homoallylic substrate isopentenyl (IPP) to its allylic isomer, dimethylallyl diphosphate (DMAPP).</text>
</comment>
<dbReference type="EC" id="5.3.3.2" evidence="11"/>
<evidence type="ECO:0000259" key="12">
    <source>
        <dbReference type="Pfam" id="PF01070"/>
    </source>
</evidence>
<dbReference type="InterPro" id="IPR000262">
    <property type="entry name" value="FMN-dep_DH"/>
</dbReference>
<feature type="binding site" evidence="11">
    <location>
        <begin position="65"/>
        <end position="67"/>
    </location>
    <ligand>
        <name>FMN</name>
        <dbReference type="ChEBI" id="CHEBI:58210"/>
    </ligand>
</feature>
<evidence type="ECO:0000256" key="5">
    <source>
        <dbReference type="ARBA" id="ARBA00022723"/>
    </source>
</evidence>
<dbReference type="PANTHER" id="PTHR43665:SF1">
    <property type="entry name" value="ISOPENTENYL-DIPHOSPHATE DELTA-ISOMERASE"/>
    <property type="match status" value="1"/>
</dbReference>
<dbReference type="PANTHER" id="PTHR43665">
    <property type="entry name" value="ISOPENTENYL-DIPHOSPHATE DELTA-ISOMERASE"/>
    <property type="match status" value="1"/>
</dbReference>
<keyword evidence="4 11" id="KW-0288">FMN</keyword>
<feature type="binding site" evidence="11">
    <location>
        <position position="125"/>
    </location>
    <ligand>
        <name>FMN</name>
        <dbReference type="ChEBI" id="CHEBI:58210"/>
    </ligand>
</feature>
<evidence type="ECO:0000313" key="13">
    <source>
        <dbReference type="EMBL" id="MFC0523137.1"/>
    </source>
</evidence>
<keyword evidence="7 11" id="KW-0521">NADP</keyword>
<dbReference type="GO" id="GO:0004452">
    <property type="term" value="F:isopentenyl-diphosphate delta-isomerase activity"/>
    <property type="evidence" value="ECO:0007669"/>
    <property type="project" value="UniProtKB-EC"/>
</dbReference>
<dbReference type="CDD" id="cd02811">
    <property type="entry name" value="IDI-2_FMN"/>
    <property type="match status" value="1"/>
</dbReference>
<evidence type="ECO:0000256" key="6">
    <source>
        <dbReference type="ARBA" id="ARBA00022842"/>
    </source>
</evidence>
<evidence type="ECO:0000256" key="8">
    <source>
        <dbReference type="ARBA" id="ARBA00023229"/>
    </source>
</evidence>
<evidence type="ECO:0000256" key="10">
    <source>
        <dbReference type="ARBA" id="ARBA00025810"/>
    </source>
</evidence>
<evidence type="ECO:0000256" key="7">
    <source>
        <dbReference type="ARBA" id="ARBA00022857"/>
    </source>
</evidence>
<keyword evidence="5 11" id="KW-0479">Metal-binding</keyword>
<evidence type="ECO:0000256" key="3">
    <source>
        <dbReference type="ARBA" id="ARBA00022630"/>
    </source>
</evidence>
<protein>
    <recommendedName>
        <fullName evidence="11">Isopentenyl-diphosphate delta-isomerase</fullName>
        <shortName evidence="11">IPP isomerase</shortName>
        <ecNumber evidence="11">5.3.3.2</ecNumber>
    </recommendedName>
    <alternativeName>
        <fullName evidence="11">Isopentenyl diphosphate:dimethylallyl diphosphate isomerase</fullName>
    </alternativeName>
    <alternativeName>
        <fullName evidence="11">Isopentenyl pyrophosphate isomerase</fullName>
    </alternativeName>
    <alternativeName>
        <fullName evidence="11">Type 2 isopentenyl diphosphate isomerase</fullName>
        <shortName evidence="11">IDI-2</shortName>
    </alternativeName>
</protein>
<dbReference type="RefSeq" id="WP_377345675.1">
    <property type="nucleotide sequence ID" value="NZ_JBHLTP010000003.1"/>
</dbReference>
<feature type="binding site" evidence="11">
    <location>
        <begin position="262"/>
        <end position="264"/>
    </location>
    <ligand>
        <name>FMN</name>
        <dbReference type="ChEBI" id="CHEBI:58210"/>
    </ligand>
</feature>
<reference evidence="13 14" key="1">
    <citation type="submission" date="2024-09" db="EMBL/GenBank/DDBJ databases">
        <authorList>
            <person name="Sun Q."/>
            <person name="Mori K."/>
        </authorList>
    </citation>
    <scope>NUCLEOTIDE SEQUENCE [LARGE SCALE GENOMIC DNA]</scope>
    <source>
        <strain evidence="13 14">NCAIM B.02529</strain>
    </source>
</reference>
<dbReference type="InterPro" id="IPR013785">
    <property type="entry name" value="Aldolase_TIM"/>
</dbReference>
<dbReference type="SUPFAM" id="SSF51395">
    <property type="entry name" value="FMN-linked oxidoreductases"/>
    <property type="match status" value="1"/>
</dbReference>
<feature type="binding site" evidence="11">
    <location>
        <position position="217"/>
    </location>
    <ligand>
        <name>FMN</name>
        <dbReference type="ChEBI" id="CHEBI:58210"/>
    </ligand>
</feature>
<comment type="catalytic activity">
    <reaction evidence="11">
        <text>isopentenyl diphosphate = dimethylallyl diphosphate</text>
        <dbReference type="Rhea" id="RHEA:23284"/>
        <dbReference type="ChEBI" id="CHEBI:57623"/>
        <dbReference type="ChEBI" id="CHEBI:128769"/>
        <dbReference type="EC" id="5.3.3.2"/>
    </reaction>
</comment>
<feature type="binding site" evidence="11">
    <location>
        <begin position="283"/>
        <end position="284"/>
    </location>
    <ligand>
        <name>FMN</name>
        <dbReference type="ChEBI" id="CHEBI:58210"/>
    </ligand>
</feature>
<accession>A0ABV6LL57</accession>
<proteinExistence type="inferred from homology"/>
<feature type="binding site" evidence="11">
    <location>
        <position position="155"/>
    </location>
    <ligand>
        <name>substrate</name>
    </ligand>
</feature>
<evidence type="ECO:0000256" key="11">
    <source>
        <dbReference type="HAMAP-Rule" id="MF_00354"/>
    </source>
</evidence>
<comment type="subunit">
    <text evidence="10 11">Homooctamer. Dimer of tetramers.</text>
</comment>
<feature type="binding site" evidence="11">
    <location>
        <position position="187"/>
    </location>
    <ligand>
        <name>FMN</name>
        <dbReference type="ChEBI" id="CHEBI:58210"/>
    </ligand>
</feature>
<dbReference type="Gene3D" id="3.20.20.70">
    <property type="entry name" value="Aldolase class I"/>
    <property type="match status" value="1"/>
</dbReference>
<feature type="domain" description="FMN-dependent dehydrogenase" evidence="12">
    <location>
        <begin position="169"/>
        <end position="323"/>
    </location>
</feature>
<dbReference type="NCBIfam" id="TIGR02151">
    <property type="entry name" value="IPP_isom_2"/>
    <property type="match status" value="1"/>
</dbReference>
<keyword evidence="2 11" id="KW-0963">Cytoplasm</keyword>
<comment type="similarity">
    <text evidence="11">Belongs to the IPP isomerase type 2 family.</text>
</comment>
<comment type="caution">
    <text evidence="11">Lacks conserved residue(s) required for the propagation of feature annotation.</text>
</comment>
<comment type="subcellular location">
    <subcellularLocation>
        <location evidence="11">Cytoplasm</location>
    </subcellularLocation>
</comment>
<feature type="binding site" evidence="11">
    <location>
        <position position="156"/>
    </location>
    <ligand>
        <name>Mg(2+)</name>
        <dbReference type="ChEBI" id="CHEBI:18420"/>
    </ligand>
</feature>
<dbReference type="PIRSF" id="PIRSF003314">
    <property type="entry name" value="IPP_isomerase"/>
    <property type="match status" value="1"/>
</dbReference>
<comment type="cofactor">
    <cofactor evidence="11">
        <name>Mg(2+)</name>
        <dbReference type="ChEBI" id="CHEBI:18420"/>
    </cofactor>
</comment>
<evidence type="ECO:0000256" key="9">
    <source>
        <dbReference type="ARBA" id="ARBA00023235"/>
    </source>
</evidence>
<sequence length="346" mass="38423">MIQLSRSKRKLEHIRHALSREDLGMNSFDEMEIIHQSLTDIHWDDISLQTQLGELTLSSPLFVNAMTGGGGEKTESINRELAIAAKETGIALAVGSQMSALKDAKERRSYEIVREENPDGIIFANIGSEATLDQAKEAVDMLKADALQIHLNVLQELIMPEGDRDFSGRLRQIEEIVENMEIPVIIKEVGFGISMETARQLKNVGVSYIDVAGQGGTNFSKVENKRRKQPFESFNQWGIPTAISVKEVKSVFPEAHVLASGGMRNGLDGAKAFVLGAKGFGMAGHLLRILMKDDIETLIAEIDHIHHEFQIAMMVLGAKDTYMLDGKPHIFTGRTKSWLEQRLPSF</sequence>
<name>A0ABV6LL57_9BACI</name>
<dbReference type="HAMAP" id="MF_00354">
    <property type="entry name" value="Idi_2"/>
    <property type="match status" value="1"/>
</dbReference>
<evidence type="ECO:0000256" key="2">
    <source>
        <dbReference type="ARBA" id="ARBA00022490"/>
    </source>
</evidence>
<dbReference type="Proteomes" id="UP001589836">
    <property type="component" value="Unassembled WGS sequence"/>
</dbReference>
<evidence type="ECO:0000256" key="1">
    <source>
        <dbReference type="ARBA" id="ARBA00001917"/>
    </source>
</evidence>
<dbReference type="Pfam" id="PF01070">
    <property type="entry name" value="FMN_dh"/>
    <property type="match status" value="1"/>
</dbReference>
<comment type="caution">
    <text evidence="13">The sequence shown here is derived from an EMBL/GenBank/DDBJ whole genome shotgun (WGS) entry which is preliminary data.</text>
</comment>
<dbReference type="InterPro" id="IPR011179">
    <property type="entry name" value="IPdP_isomerase"/>
</dbReference>
<keyword evidence="8 11" id="KW-0414">Isoprene biosynthesis</keyword>
<gene>
    <name evidence="11 13" type="primary">fni</name>
    <name evidence="13" type="ORF">ACFFGV_05945</name>
</gene>
<evidence type="ECO:0000256" key="4">
    <source>
        <dbReference type="ARBA" id="ARBA00022643"/>
    </source>
</evidence>
<comment type="cofactor">
    <cofactor evidence="1 11">
        <name>FMN</name>
        <dbReference type="ChEBI" id="CHEBI:58210"/>
    </cofactor>
</comment>
<dbReference type="EMBL" id="JBHLTP010000003">
    <property type="protein sequence ID" value="MFC0523137.1"/>
    <property type="molecule type" value="Genomic_DNA"/>
</dbReference>
<comment type="cofactor">
    <cofactor evidence="11">
        <name>NADPH</name>
        <dbReference type="ChEBI" id="CHEBI:57783"/>
    </cofactor>
</comment>